<gene>
    <name evidence="2" type="primary">AlNc14C54G4155</name>
    <name evidence="2" type="ORF">ALNC14_047890</name>
</gene>
<accession>F0WBW7</accession>
<protein>
    <submittedName>
        <fullName evidence="2">AlNc14C54G4155 protein</fullName>
    </submittedName>
</protein>
<feature type="compositionally biased region" description="Polar residues" evidence="1">
    <location>
        <begin position="87"/>
        <end position="99"/>
    </location>
</feature>
<dbReference type="AlphaFoldDB" id="F0WBW7"/>
<feature type="region of interest" description="Disordered" evidence="1">
    <location>
        <begin position="57"/>
        <end position="109"/>
    </location>
</feature>
<dbReference type="HOGENOM" id="CLU_2188878_0_0_1"/>
<dbReference type="EMBL" id="FR824099">
    <property type="protein sequence ID" value="CCA18646.1"/>
    <property type="molecule type" value="Genomic_DNA"/>
</dbReference>
<sequence>MTAEKIAKSSASPYDGARMPRVKLKLIGGYDISEAIQVKPKRRRRDEPLISQYIHTRKQTTLNSAADRDDRKRGGTTSGNIDKVINGHTSSNENKQTTIVDYKMSSDGD</sequence>
<reference evidence="2" key="1">
    <citation type="journal article" date="2011" name="PLoS Biol.">
        <title>Gene gain and loss during evolution of obligate parasitism in the white rust pathogen of Arabidopsis thaliana.</title>
        <authorList>
            <person name="Kemen E."/>
            <person name="Gardiner A."/>
            <person name="Schultz-Larsen T."/>
            <person name="Kemen A.C."/>
            <person name="Balmuth A.L."/>
            <person name="Robert-Seilaniantz A."/>
            <person name="Bailey K."/>
            <person name="Holub E."/>
            <person name="Studholme D.J."/>
            <person name="Maclean D."/>
            <person name="Jones J.D."/>
        </authorList>
    </citation>
    <scope>NUCLEOTIDE SEQUENCE</scope>
</reference>
<name>F0WBW7_9STRA</name>
<organism evidence="2">
    <name type="scientific">Albugo laibachii Nc14</name>
    <dbReference type="NCBI Taxonomy" id="890382"/>
    <lineage>
        <taxon>Eukaryota</taxon>
        <taxon>Sar</taxon>
        <taxon>Stramenopiles</taxon>
        <taxon>Oomycota</taxon>
        <taxon>Peronosporomycetes</taxon>
        <taxon>Albuginales</taxon>
        <taxon>Albuginaceae</taxon>
        <taxon>Albugo</taxon>
    </lineage>
</organism>
<evidence type="ECO:0000313" key="2">
    <source>
        <dbReference type="EMBL" id="CCA18646.1"/>
    </source>
</evidence>
<reference evidence="2" key="2">
    <citation type="submission" date="2011-02" db="EMBL/GenBank/DDBJ databases">
        <authorList>
            <person name="MacLean D."/>
        </authorList>
    </citation>
    <scope>NUCLEOTIDE SEQUENCE</scope>
</reference>
<evidence type="ECO:0000256" key="1">
    <source>
        <dbReference type="SAM" id="MobiDB-lite"/>
    </source>
</evidence>
<proteinExistence type="predicted"/>